<proteinExistence type="predicted"/>
<organism evidence="3">
    <name type="scientific">marine sediment metagenome</name>
    <dbReference type="NCBI Taxonomy" id="412755"/>
    <lineage>
        <taxon>unclassified sequences</taxon>
        <taxon>metagenomes</taxon>
        <taxon>ecological metagenomes</taxon>
    </lineage>
</organism>
<gene>
    <name evidence="3" type="ORF">LCGC14_1652890</name>
</gene>
<evidence type="ECO:0000313" key="3">
    <source>
        <dbReference type="EMBL" id="KKM19704.1"/>
    </source>
</evidence>
<evidence type="ECO:0000256" key="1">
    <source>
        <dbReference type="SAM" id="MobiDB-lite"/>
    </source>
</evidence>
<name>A0A0F9IIV1_9ZZZZ</name>
<dbReference type="EMBL" id="LAZR01013926">
    <property type="protein sequence ID" value="KKM19704.1"/>
    <property type="molecule type" value="Genomic_DNA"/>
</dbReference>
<dbReference type="Pfam" id="PF15956">
    <property type="entry name" value="DUF4760"/>
    <property type="match status" value="1"/>
</dbReference>
<feature type="region of interest" description="Disordered" evidence="1">
    <location>
        <begin position="304"/>
        <end position="340"/>
    </location>
</feature>
<accession>A0A0F9IIV1</accession>
<dbReference type="AlphaFoldDB" id="A0A0F9IIV1"/>
<evidence type="ECO:0000256" key="2">
    <source>
        <dbReference type="SAM" id="Phobius"/>
    </source>
</evidence>
<feature type="compositionally biased region" description="Polar residues" evidence="1">
    <location>
        <begin position="331"/>
        <end position="340"/>
    </location>
</feature>
<sequence length="340" mass="38023">MAGDGCRRSYGAVPLARSSGQHPGMPGDQPSPRPAGSVPGVAHRFLDTLVARRLACSWRLLAGVSCVSRRFDIVTDWLDRVLERPQDHVVRAMNGLRALMTQSRYARGRTGVWFIVVAALIALIVCIGPVCLYRAATGMPTAYETSQILVTSLGAGVTCFAALCALGQYWRNSRDNRVERSMSFWERSNSRDFTTNLRDFLEYWARLDTNEGELPDFRGLAAADAEHQVDKISIEHILDFYDEACAAVMMGASDEEALRFYLGSLMRKHAATLAGFIEVWRTKHSRPERWDCYTAMIGRWEDDPRDWDEMVGKQPDLGQLERSRTPAARSTEPSQVNGDA</sequence>
<dbReference type="InterPro" id="IPR031876">
    <property type="entry name" value="DUF4760"/>
</dbReference>
<evidence type="ECO:0008006" key="4">
    <source>
        <dbReference type="Google" id="ProtNLM"/>
    </source>
</evidence>
<reference evidence="3" key="1">
    <citation type="journal article" date="2015" name="Nature">
        <title>Complex archaea that bridge the gap between prokaryotes and eukaryotes.</title>
        <authorList>
            <person name="Spang A."/>
            <person name="Saw J.H."/>
            <person name="Jorgensen S.L."/>
            <person name="Zaremba-Niedzwiedzka K."/>
            <person name="Martijn J."/>
            <person name="Lind A.E."/>
            <person name="van Eijk R."/>
            <person name="Schleper C."/>
            <person name="Guy L."/>
            <person name="Ettema T.J."/>
        </authorList>
    </citation>
    <scope>NUCLEOTIDE SEQUENCE</scope>
</reference>
<comment type="caution">
    <text evidence="3">The sequence shown here is derived from an EMBL/GenBank/DDBJ whole genome shotgun (WGS) entry which is preliminary data.</text>
</comment>
<keyword evidence="2" id="KW-1133">Transmembrane helix</keyword>
<feature type="region of interest" description="Disordered" evidence="1">
    <location>
        <begin position="15"/>
        <end position="37"/>
    </location>
</feature>
<protein>
    <recommendedName>
        <fullName evidence="4">DUF4760 domain-containing protein</fullName>
    </recommendedName>
</protein>
<keyword evidence="2" id="KW-0812">Transmembrane</keyword>
<feature type="transmembrane region" description="Helical" evidence="2">
    <location>
        <begin position="148"/>
        <end position="170"/>
    </location>
</feature>
<keyword evidence="2" id="KW-0472">Membrane</keyword>
<feature type="transmembrane region" description="Helical" evidence="2">
    <location>
        <begin position="112"/>
        <end position="136"/>
    </location>
</feature>